<proteinExistence type="inferred from homology"/>
<evidence type="ECO:0000259" key="3">
    <source>
        <dbReference type="Pfam" id="PF03061"/>
    </source>
</evidence>
<feature type="compositionally biased region" description="Low complexity" evidence="2">
    <location>
        <begin position="1"/>
        <end position="16"/>
    </location>
</feature>
<dbReference type="OrthoDB" id="46529at2759"/>
<feature type="region of interest" description="Disordered" evidence="2">
    <location>
        <begin position="1"/>
        <end position="28"/>
    </location>
</feature>
<dbReference type="SUPFAM" id="SSF54637">
    <property type="entry name" value="Thioesterase/thiol ester dehydrase-isomerase"/>
    <property type="match status" value="1"/>
</dbReference>
<dbReference type="Pfam" id="PF03061">
    <property type="entry name" value="4HBT"/>
    <property type="match status" value="1"/>
</dbReference>
<dbReference type="Proteomes" id="UP000706124">
    <property type="component" value="Unassembled WGS sequence"/>
</dbReference>
<evidence type="ECO:0000313" key="5">
    <source>
        <dbReference type="Proteomes" id="UP000706124"/>
    </source>
</evidence>
<evidence type="ECO:0000256" key="2">
    <source>
        <dbReference type="SAM" id="MobiDB-lite"/>
    </source>
</evidence>
<dbReference type="PANTHER" id="PTHR21660">
    <property type="entry name" value="THIOESTERASE SUPERFAMILY MEMBER-RELATED"/>
    <property type="match status" value="1"/>
</dbReference>
<dbReference type="InterPro" id="IPR029069">
    <property type="entry name" value="HotDog_dom_sf"/>
</dbReference>
<evidence type="ECO:0000256" key="1">
    <source>
        <dbReference type="ARBA" id="ARBA00008324"/>
    </source>
</evidence>
<dbReference type="CDD" id="cd03443">
    <property type="entry name" value="PaaI_thioesterase"/>
    <property type="match status" value="1"/>
</dbReference>
<gene>
    <name evidence="4" type="ORF">E4U60_001054</name>
</gene>
<dbReference type="InterPro" id="IPR039298">
    <property type="entry name" value="ACOT13"/>
</dbReference>
<dbReference type="InterPro" id="IPR006683">
    <property type="entry name" value="Thioestr_dom"/>
</dbReference>
<organism evidence="4 5">
    <name type="scientific">Claviceps pazoutovae</name>
    <dbReference type="NCBI Taxonomy" id="1649127"/>
    <lineage>
        <taxon>Eukaryota</taxon>
        <taxon>Fungi</taxon>
        <taxon>Dikarya</taxon>
        <taxon>Ascomycota</taxon>
        <taxon>Pezizomycotina</taxon>
        <taxon>Sordariomycetes</taxon>
        <taxon>Hypocreomycetidae</taxon>
        <taxon>Hypocreales</taxon>
        <taxon>Clavicipitaceae</taxon>
        <taxon>Claviceps</taxon>
    </lineage>
</organism>
<protein>
    <recommendedName>
        <fullName evidence="3">Thioesterase domain-containing protein</fullName>
    </recommendedName>
</protein>
<dbReference type="EMBL" id="SRPO01000014">
    <property type="protein sequence ID" value="KAG5948702.1"/>
    <property type="molecule type" value="Genomic_DNA"/>
</dbReference>
<dbReference type="PANTHER" id="PTHR21660:SF11">
    <property type="entry name" value="FAMILY PROTEIN, PUTATIVE (AFU_ORTHOLOGUE AFUA_4G04355)-RELATED"/>
    <property type="match status" value="1"/>
</dbReference>
<dbReference type="GO" id="GO:0047617">
    <property type="term" value="F:fatty acyl-CoA hydrolase activity"/>
    <property type="evidence" value="ECO:0007669"/>
    <property type="project" value="InterPro"/>
</dbReference>
<comment type="caution">
    <text evidence="4">The sequence shown here is derived from an EMBL/GenBank/DDBJ whole genome shotgun (WGS) entry which is preliminary data.</text>
</comment>
<accession>A0A9P7MJ93</accession>
<feature type="domain" description="Thioesterase" evidence="3">
    <location>
        <begin position="72"/>
        <end position="147"/>
    </location>
</feature>
<name>A0A9P7MJ93_9HYPO</name>
<dbReference type="AlphaFoldDB" id="A0A9P7MJ93"/>
<evidence type="ECO:0000313" key="4">
    <source>
        <dbReference type="EMBL" id="KAG5948702.1"/>
    </source>
</evidence>
<keyword evidence="5" id="KW-1185">Reference proteome</keyword>
<dbReference type="Gene3D" id="3.10.129.10">
    <property type="entry name" value="Hotdog Thioesterase"/>
    <property type="match status" value="1"/>
</dbReference>
<comment type="similarity">
    <text evidence="1">Belongs to the thioesterase PaaI family.</text>
</comment>
<sequence>MTLTTQDQSSTQGSTTPSDEARTTQVQSLMHSLRTKSPIYGLILADMTLESAIPGTVTLRLRLTPTHLNSKGALHGAVSATIVDYVTGLAICSHDLRESTGASVDMHLSFLAAAQVDDVVVVRATAERVGGNLAFVTIRINKVGGEEGEEKPVVLAQHTKFVRGTGPAMGRGP</sequence>
<reference evidence="4 5" key="1">
    <citation type="journal article" date="2020" name="bioRxiv">
        <title>Whole genome comparisons of ergot fungi reveals the divergence and evolution of species within the genus Claviceps are the result of varying mechanisms driving genome evolution and host range expansion.</title>
        <authorList>
            <person name="Wyka S.A."/>
            <person name="Mondo S.J."/>
            <person name="Liu M."/>
            <person name="Dettman J."/>
            <person name="Nalam V."/>
            <person name="Broders K.D."/>
        </authorList>
    </citation>
    <scope>NUCLEOTIDE SEQUENCE [LARGE SCALE GENOMIC DNA]</scope>
    <source>
        <strain evidence="4 5">CCC 1485</strain>
    </source>
</reference>